<sequence length="460" mass="52083">MKFIKIYVKVFVFLSLLEIFSCTSLVVSTTLQAENATKSSVTPGPEDQKDPSVQKWKDAEKAVKRLSNMMVKSILPHAIRASETLNLTSTCSRGLLKFLTGLKQIKLWAFQMLDASGKLPIGIFSGSINSLGDYDICVDTNVPGHFQGQYCLVEMSPPVPPRKPFVSNFEMIPEFINITHPEAMTTELLRKAMYFHYLNFRTSVCVPSTCTRAEVQKIATKVMELVGIEFEISVPNCEIKVDKVIFGTSEICIIAVLSSLLLVAVIATITDVALKLKSEDETYQDTLGTSIKCLLCFSFYTNVHRLLKKDTSPDSIKIFHGMKVITLLWVILNHTYFYINYQAFSSLLIARKSTEEIAFQLVLNGFLNVETFFFISAVLVSYGVMKTKEKKINICLYVFRRLWRLTPPFMFVIACVYLIPHLGSGPVWKETVVDGLTEKCKTYWWANLLYINNFLPNSEM</sequence>
<protein>
    <submittedName>
        <fullName evidence="4">Nose resistant to fluoxetine protein 6</fullName>
    </submittedName>
</protein>
<feature type="transmembrane region" description="Helical" evidence="1">
    <location>
        <begin position="253"/>
        <end position="274"/>
    </location>
</feature>
<keyword evidence="1" id="KW-1133">Transmembrane helix</keyword>
<feature type="signal peptide" evidence="2">
    <location>
        <begin position="1"/>
        <end position="28"/>
    </location>
</feature>
<reference evidence="4" key="1">
    <citation type="submission" date="2020-08" db="EMBL/GenBank/DDBJ databases">
        <title>Multicomponent nature underlies the extraordinary mechanical properties of spider dragline silk.</title>
        <authorList>
            <person name="Kono N."/>
            <person name="Nakamura H."/>
            <person name="Mori M."/>
            <person name="Yoshida Y."/>
            <person name="Ohtoshi R."/>
            <person name="Malay A.D."/>
            <person name="Moran D.A.P."/>
            <person name="Tomita M."/>
            <person name="Numata K."/>
            <person name="Arakawa K."/>
        </authorList>
    </citation>
    <scope>NUCLEOTIDE SEQUENCE</scope>
</reference>
<dbReference type="GO" id="GO:0016747">
    <property type="term" value="F:acyltransferase activity, transferring groups other than amino-acyl groups"/>
    <property type="evidence" value="ECO:0007669"/>
    <property type="project" value="InterPro"/>
</dbReference>
<keyword evidence="1" id="KW-0472">Membrane</keyword>
<keyword evidence="5" id="KW-1185">Reference proteome</keyword>
<evidence type="ECO:0000313" key="5">
    <source>
        <dbReference type="Proteomes" id="UP000887013"/>
    </source>
</evidence>
<dbReference type="Proteomes" id="UP000887013">
    <property type="component" value="Unassembled WGS sequence"/>
</dbReference>
<feature type="transmembrane region" description="Helical" evidence="1">
    <location>
        <begin position="402"/>
        <end position="419"/>
    </location>
</feature>
<proteinExistence type="predicted"/>
<feature type="domain" description="Nose resistant-to-fluoxetine protein N-terminal" evidence="3">
    <location>
        <begin position="88"/>
        <end position="244"/>
    </location>
</feature>
<accession>A0A8X6TSK6</accession>
<dbReference type="PANTHER" id="PTHR11161">
    <property type="entry name" value="O-ACYLTRANSFERASE"/>
    <property type="match status" value="1"/>
</dbReference>
<comment type="caution">
    <text evidence="4">The sequence shown here is derived from an EMBL/GenBank/DDBJ whole genome shotgun (WGS) entry which is preliminary data.</text>
</comment>
<name>A0A8X6TSK6_NEPPI</name>
<evidence type="ECO:0000256" key="1">
    <source>
        <dbReference type="SAM" id="Phobius"/>
    </source>
</evidence>
<dbReference type="EMBL" id="BMAW01016923">
    <property type="protein sequence ID" value="GFT51418.1"/>
    <property type="molecule type" value="Genomic_DNA"/>
</dbReference>
<dbReference type="PANTHER" id="PTHR11161:SF0">
    <property type="entry name" value="O-ACYLTRANSFERASE LIKE PROTEIN"/>
    <property type="match status" value="1"/>
</dbReference>
<evidence type="ECO:0000256" key="2">
    <source>
        <dbReference type="SAM" id="SignalP"/>
    </source>
</evidence>
<organism evidence="4 5">
    <name type="scientific">Nephila pilipes</name>
    <name type="common">Giant wood spider</name>
    <name type="synonym">Nephila maculata</name>
    <dbReference type="NCBI Taxonomy" id="299642"/>
    <lineage>
        <taxon>Eukaryota</taxon>
        <taxon>Metazoa</taxon>
        <taxon>Ecdysozoa</taxon>
        <taxon>Arthropoda</taxon>
        <taxon>Chelicerata</taxon>
        <taxon>Arachnida</taxon>
        <taxon>Araneae</taxon>
        <taxon>Araneomorphae</taxon>
        <taxon>Entelegynae</taxon>
        <taxon>Araneoidea</taxon>
        <taxon>Nephilidae</taxon>
        <taxon>Nephila</taxon>
    </lineage>
</organism>
<dbReference type="InterPro" id="IPR002656">
    <property type="entry name" value="Acyl_transf_3_dom"/>
</dbReference>
<evidence type="ECO:0000259" key="3">
    <source>
        <dbReference type="SMART" id="SM00703"/>
    </source>
</evidence>
<keyword evidence="1" id="KW-0812">Transmembrane</keyword>
<gene>
    <name evidence="4" type="primary">nrf-6</name>
    <name evidence="4" type="ORF">NPIL_613361</name>
</gene>
<dbReference type="OrthoDB" id="118951at2759"/>
<keyword evidence="2" id="KW-0732">Signal</keyword>
<feature type="chain" id="PRO_5036494094" evidence="2">
    <location>
        <begin position="29"/>
        <end position="460"/>
    </location>
</feature>
<dbReference type="Pfam" id="PF01757">
    <property type="entry name" value="Acyl_transf_3"/>
    <property type="match status" value="1"/>
</dbReference>
<dbReference type="AlphaFoldDB" id="A0A8X6TSK6"/>
<dbReference type="SMART" id="SM00703">
    <property type="entry name" value="NRF"/>
    <property type="match status" value="1"/>
</dbReference>
<evidence type="ECO:0000313" key="4">
    <source>
        <dbReference type="EMBL" id="GFT51418.1"/>
    </source>
</evidence>
<feature type="transmembrane region" description="Helical" evidence="1">
    <location>
        <begin position="357"/>
        <end position="382"/>
    </location>
</feature>
<feature type="non-terminal residue" evidence="4">
    <location>
        <position position="460"/>
    </location>
</feature>
<dbReference type="InterPro" id="IPR006621">
    <property type="entry name" value="Nose-resist-to-fluoxetine_N"/>
</dbReference>
<dbReference type="InterPro" id="IPR052728">
    <property type="entry name" value="O2_lipid_transport_reg"/>
</dbReference>
<dbReference type="Pfam" id="PF20146">
    <property type="entry name" value="NRF"/>
    <property type="match status" value="1"/>
</dbReference>